<accession>A0A1C7P3S8</accession>
<reference evidence="9 10" key="1">
    <citation type="journal article" date="2016" name="Syst. Appl. Microbiol.">
        <title>Pararhizobium polonicum sp. nov. isolated from tumors on stone fruit rootstocks.</title>
        <authorList>
            <person name="Pulawska J."/>
            <person name="Kuzmanovic N."/>
            <person name="Willems A."/>
            <person name="Pothier J.F."/>
        </authorList>
    </citation>
    <scope>NUCLEOTIDE SEQUENCE [LARGE SCALE GENOMIC DNA]</scope>
    <source>
        <strain evidence="9 10">F5.1</strain>
    </source>
</reference>
<evidence type="ECO:0000256" key="1">
    <source>
        <dbReference type="ARBA" id="ARBA00005641"/>
    </source>
</evidence>
<dbReference type="PROSITE" id="PS51318">
    <property type="entry name" value="TAT"/>
    <property type="match status" value="1"/>
</dbReference>
<dbReference type="Proteomes" id="UP000093111">
    <property type="component" value="Unassembled WGS sequence"/>
</dbReference>
<dbReference type="SUPFAM" id="SSF51445">
    <property type="entry name" value="(Trans)glycosidases"/>
    <property type="match status" value="1"/>
</dbReference>
<keyword evidence="6" id="KW-0624">Polysaccharide degradation</keyword>
<feature type="domain" description="Glycoside hydrolase family 5" evidence="8">
    <location>
        <begin position="42"/>
        <end position="350"/>
    </location>
</feature>
<keyword evidence="2 7" id="KW-0378">Hydrolase</keyword>
<dbReference type="InterPro" id="IPR017853">
    <property type="entry name" value="GH"/>
</dbReference>
<name>A0A1C7P3S8_9HYPH</name>
<evidence type="ECO:0000313" key="10">
    <source>
        <dbReference type="Proteomes" id="UP000093111"/>
    </source>
</evidence>
<evidence type="ECO:0000256" key="5">
    <source>
        <dbReference type="ARBA" id="ARBA00023295"/>
    </source>
</evidence>
<dbReference type="STRING" id="1612624.ADU59_10870"/>
<dbReference type="InterPro" id="IPR050386">
    <property type="entry name" value="Glycosyl_hydrolase_5"/>
</dbReference>
<dbReference type="GO" id="GO:0008422">
    <property type="term" value="F:beta-glucosidase activity"/>
    <property type="evidence" value="ECO:0007669"/>
    <property type="project" value="TreeGrafter"/>
</dbReference>
<dbReference type="PANTHER" id="PTHR31297">
    <property type="entry name" value="GLUCAN ENDO-1,6-BETA-GLUCOSIDASE B"/>
    <property type="match status" value="1"/>
</dbReference>
<gene>
    <name evidence="9" type="ORF">ADU59_10870</name>
</gene>
<keyword evidence="10" id="KW-1185">Reference proteome</keyword>
<keyword evidence="3" id="KW-0136">Cellulose degradation</keyword>
<evidence type="ECO:0000256" key="3">
    <source>
        <dbReference type="ARBA" id="ARBA00023001"/>
    </source>
</evidence>
<dbReference type="GO" id="GO:0005576">
    <property type="term" value="C:extracellular region"/>
    <property type="evidence" value="ECO:0007669"/>
    <property type="project" value="TreeGrafter"/>
</dbReference>
<proteinExistence type="inferred from homology"/>
<dbReference type="AlphaFoldDB" id="A0A1C7P3S8"/>
<comment type="caution">
    <text evidence="9">The sequence shown here is derived from an EMBL/GenBank/DDBJ whole genome shotgun (WGS) entry which is preliminary data.</text>
</comment>
<sequence>MLTDSRWQSTAVSRRHALALAGGSLLAALSLPVSGLAQAAGGRAVPSRGFNLPGWLDRKDGLSPGEAVLEKLRQTGFETVRLPVNDTLISADDTAGLRLIHDGVTTLVRQGFDVIVDMHPSTDLHTALRDDFDAGAERTIRAWTILRDVIADLPASSVYPELLNEPPMERTAWLPLRDKLAETLRSKCPLHTLIWGPAPYQGIWELGDTPPLADDNQIVAIHFYAPMAFTHQCQTWDTTSPLARIANLPFPATKEMPLVRERIAALRAAGDEQAAAMIEEQLATPWTEAAIVSEFAGLARWSAAHDCPVILNEFGVLNFCVDAESRTSWVRAVRQAAEANQIGWAYWELDQGFGVIQSRQSTEGFDRSMIAALFGADGGG</sequence>
<dbReference type="GO" id="GO:0030245">
    <property type="term" value="P:cellulose catabolic process"/>
    <property type="evidence" value="ECO:0007669"/>
    <property type="project" value="UniProtKB-KW"/>
</dbReference>
<dbReference type="InterPro" id="IPR006311">
    <property type="entry name" value="TAT_signal"/>
</dbReference>
<dbReference type="InterPro" id="IPR001547">
    <property type="entry name" value="Glyco_hydro_5"/>
</dbReference>
<dbReference type="GO" id="GO:0009986">
    <property type="term" value="C:cell surface"/>
    <property type="evidence" value="ECO:0007669"/>
    <property type="project" value="TreeGrafter"/>
</dbReference>
<evidence type="ECO:0000256" key="7">
    <source>
        <dbReference type="RuleBase" id="RU361153"/>
    </source>
</evidence>
<evidence type="ECO:0000256" key="2">
    <source>
        <dbReference type="ARBA" id="ARBA00022801"/>
    </source>
</evidence>
<dbReference type="Pfam" id="PF00150">
    <property type="entry name" value="Cellulase"/>
    <property type="match status" value="1"/>
</dbReference>
<keyword evidence="5 7" id="KW-0326">Glycosidase</keyword>
<dbReference type="PANTHER" id="PTHR31297:SF41">
    <property type="entry name" value="ENDOGLUCANASE, PUTATIVE (AFU_ORTHOLOGUE AFUA_5G01830)-RELATED"/>
    <property type="match status" value="1"/>
</dbReference>
<organism evidence="9 10">
    <name type="scientific">Pararhizobium polonicum</name>
    <dbReference type="NCBI Taxonomy" id="1612624"/>
    <lineage>
        <taxon>Bacteria</taxon>
        <taxon>Pseudomonadati</taxon>
        <taxon>Pseudomonadota</taxon>
        <taxon>Alphaproteobacteria</taxon>
        <taxon>Hyphomicrobiales</taxon>
        <taxon>Rhizobiaceae</taxon>
        <taxon>Rhizobium/Agrobacterium group</taxon>
        <taxon>Pararhizobium</taxon>
    </lineage>
</organism>
<protein>
    <submittedName>
        <fullName evidence="9">Endoglucanase</fullName>
    </submittedName>
</protein>
<evidence type="ECO:0000256" key="4">
    <source>
        <dbReference type="ARBA" id="ARBA00023277"/>
    </source>
</evidence>
<dbReference type="PATRIC" id="fig|1612624.7.peg.3729"/>
<dbReference type="Gene3D" id="3.20.20.80">
    <property type="entry name" value="Glycosidases"/>
    <property type="match status" value="1"/>
</dbReference>
<dbReference type="EMBL" id="LGLV01000006">
    <property type="protein sequence ID" value="OBZ95908.1"/>
    <property type="molecule type" value="Genomic_DNA"/>
</dbReference>
<evidence type="ECO:0000256" key="6">
    <source>
        <dbReference type="ARBA" id="ARBA00023326"/>
    </source>
</evidence>
<keyword evidence="4" id="KW-0119">Carbohydrate metabolism</keyword>
<evidence type="ECO:0000259" key="8">
    <source>
        <dbReference type="Pfam" id="PF00150"/>
    </source>
</evidence>
<comment type="similarity">
    <text evidence="1 7">Belongs to the glycosyl hydrolase 5 (cellulase A) family.</text>
</comment>
<dbReference type="OrthoDB" id="9800955at2"/>
<evidence type="ECO:0000313" key="9">
    <source>
        <dbReference type="EMBL" id="OBZ95908.1"/>
    </source>
</evidence>